<comment type="caution">
    <text evidence="2">The sequence shown here is derived from an EMBL/GenBank/DDBJ whole genome shotgun (WGS) entry which is preliminary data.</text>
</comment>
<dbReference type="EMBL" id="JBHSGD010000001">
    <property type="protein sequence ID" value="MFC4651320.1"/>
    <property type="molecule type" value="Genomic_DNA"/>
</dbReference>
<evidence type="ECO:0000313" key="2">
    <source>
        <dbReference type="EMBL" id="MFC4651320.1"/>
    </source>
</evidence>
<accession>A0ABV9JCY0</accession>
<reference evidence="3" key="1">
    <citation type="journal article" date="2019" name="Int. J. Syst. Evol. Microbiol.">
        <title>The Global Catalogue of Microorganisms (GCM) 10K type strain sequencing project: providing services to taxonomists for standard genome sequencing and annotation.</title>
        <authorList>
            <consortium name="The Broad Institute Genomics Platform"/>
            <consortium name="The Broad Institute Genome Sequencing Center for Infectious Disease"/>
            <person name="Wu L."/>
            <person name="Ma J."/>
        </authorList>
    </citation>
    <scope>NUCLEOTIDE SEQUENCE [LARGE SCALE GENOMIC DNA]</scope>
    <source>
        <strain evidence="3">CCUG 63287</strain>
    </source>
</reference>
<dbReference type="PANTHER" id="PTHR37299">
    <property type="entry name" value="TRANSCRIPTIONAL REGULATOR-RELATED"/>
    <property type="match status" value="1"/>
</dbReference>
<evidence type="ECO:0000313" key="3">
    <source>
        <dbReference type="Proteomes" id="UP001595987"/>
    </source>
</evidence>
<dbReference type="Gene3D" id="2.40.50.1020">
    <property type="entry name" value="LytTr DNA-binding domain"/>
    <property type="match status" value="1"/>
</dbReference>
<organism evidence="2 3">
    <name type="scientific">Lactococcus nasutitermitis</name>
    <dbReference type="NCBI Taxonomy" id="1652957"/>
    <lineage>
        <taxon>Bacteria</taxon>
        <taxon>Bacillati</taxon>
        <taxon>Bacillota</taxon>
        <taxon>Bacilli</taxon>
        <taxon>Lactobacillales</taxon>
        <taxon>Streptococcaceae</taxon>
        <taxon>Lactococcus</taxon>
    </lineage>
</organism>
<dbReference type="Pfam" id="PF04397">
    <property type="entry name" value="LytTR"/>
    <property type="match status" value="1"/>
</dbReference>
<dbReference type="PROSITE" id="PS50930">
    <property type="entry name" value="HTH_LYTTR"/>
    <property type="match status" value="1"/>
</dbReference>
<evidence type="ECO:0000259" key="1">
    <source>
        <dbReference type="PROSITE" id="PS50930"/>
    </source>
</evidence>
<dbReference type="SMART" id="SM00850">
    <property type="entry name" value="LytTR"/>
    <property type="match status" value="1"/>
</dbReference>
<dbReference type="InterPro" id="IPR046947">
    <property type="entry name" value="LytR-like"/>
</dbReference>
<sequence>MKFRKEINPNLTETEIFVKTYDEKIFDRIVKKFDENLTVKTTDGLRVLKRSEVIYVESLRNYLEIYTDNEFLTVRLPLYKMKELLGADFVQVARSYLINFERLKSVEADLVNGMVARVERFKVPISQSYLKNIYKKIEEKEVEM</sequence>
<gene>
    <name evidence="2" type="ORF">ACFO26_00155</name>
</gene>
<feature type="domain" description="HTH LytTR-type" evidence="1">
    <location>
        <begin position="37"/>
        <end position="139"/>
    </location>
</feature>
<proteinExistence type="predicted"/>
<dbReference type="PANTHER" id="PTHR37299:SF1">
    <property type="entry name" value="STAGE 0 SPORULATION PROTEIN A HOMOLOG"/>
    <property type="match status" value="1"/>
</dbReference>
<protein>
    <submittedName>
        <fullName evidence="2">LytR/AlgR family response regulator transcription factor</fullName>
    </submittedName>
</protein>
<name>A0ABV9JCY0_9LACT</name>
<keyword evidence="3" id="KW-1185">Reference proteome</keyword>
<dbReference type="RefSeq" id="WP_213534635.1">
    <property type="nucleotide sequence ID" value="NZ_BOVQ01000003.1"/>
</dbReference>
<dbReference type="Proteomes" id="UP001595987">
    <property type="component" value="Unassembled WGS sequence"/>
</dbReference>
<dbReference type="InterPro" id="IPR007492">
    <property type="entry name" value="LytTR_DNA-bd_dom"/>
</dbReference>